<dbReference type="AlphaFoldDB" id="A0A9P8Q5L2"/>
<name>A0A9P8Q5L2_WICPI</name>
<organism evidence="1 2">
    <name type="scientific">Wickerhamomyces pijperi</name>
    <name type="common">Yeast</name>
    <name type="synonym">Pichia pijperi</name>
    <dbReference type="NCBI Taxonomy" id="599730"/>
    <lineage>
        <taxon>Eukaryota</taxon>
        <taxon>Fungi</taxon>
        <taxon>Dikarya</taxon>
        <taxon>Ascomycota</taxon>
        <taxon>Saccharomycotina</taxon>
        <taxon>Saccharomycetes</taxon>
        <taxon>Phaffomycetales</taxon>
        <taxon>Wickerhamomycetaceae</taxon>
        <taxon>Wickerhamomyces</taxon>
    </lineage>
</organism>
<comment type="caution">
    <text evidence="1">The sequence shown here is derived from an EMBL/GenBank/DDBJ whole genome shotgun (WGS) entry which is preliminary data.</text>
</comment>
<evidence type="ECO:0000313" key="1">
    <source>
        <dbReference type="EMBL" id="KAH3683395.1"/>
    </source>
</evidence>
<dbReference type="EMBL" id="JAEUBG010003142">
    <property type="protein sequence ID" value="KAH3683395.1"/>
    <property type="molecule type" value="Genomic_DNA"/>
</dbReference>
<protein>
    <submittedName>
        <fullName evidence="1">Uncharacterized protein</fullName>
    </submittedName>
</protein>
<dbReference type="Proteomes" id="UP000774326">
    <property type="component" value="Unassembled WGS sequence"/>
</dbReference>
<proteinExistence type="predicted"/>
<dbReference type="OrthoDB" id="10669926at2759"/>
<reference evidence="1" key="2">
    <citation type="submission" date="2021-01" db="EMBL/GenBank/DDBJ databases">
        <authorList>
            <person name="Schikora-Tamarit M.A."/>
        </authorList>
    </citation>
    <scope>NUCLEOTIDE SEQUENCE</scope>
    <source>
        <strain evidence="1">CBS2887</strain>
    </source>
</reference>
<gene>
    <name evidence="1" type="ORF">WICPIJ_005614</name>
</gene>
<reference evidence="1" key="1">
    <citation type="journal article" date="2021" name="Open Biol.">
        <title>Shared evolutionary footprints suggest mitochondrial oxidative damage underlies multiple complex I losses in fungi.</title>
        <authorList>
            <person name="Schikora-Tamarit M.A."/>
            <person name="Marcet-Houben M."/>
            <person name="Nosek J."/>
            <person name="Gabaldon T."/>
        </authorList>
    </citation>
    <scope>NUCLEOTIDE SEQUENCE</scope>
    <source>
        <strain evidence="1">CBS2887</strain>
    </source>
</reference>
<accession>A0A9P8Q5L2</accession>
<sequence>MVNQGSWIVLLQQGVVVVQTELELTHVGVLGDINGITTVQELDQRTIRVSNRIIIRDMHTFQLLGQTTLQVTGSRSLDGSINQTFTTSHTMEVVFLWSDTGVETLLDVTTGSGIGLVGLERSGDDLLTGPQRLRLVDGWRQSDQLGTGRMAMFWTNTTVHVLLVLLSVKEGVLVRDPNTGGNVILNQTSQWRTRSWSQVLGIGVGQVVSFRLGVFVLWEMHVHFITVEIGIVSVGVGVMQSQGLFTRQDTNPVTHHGGLMQGWLTVHDHHIVVLDVSVHLLVQNMGGVTGWSEQLVGQSLTLVQGHADQRHQGSVFVLDLDSTRPLVWTVDHSLTIVDTLTHHVLSEQTFLLFQSLLDTWWQGSGGLRVGVLGRIDVGVDVVLDGHKSVHQSVEDDLSLVDGELVLVDGGHLLVQVSDQQGGVQDVGKQLVLGVLVDLVTELGRHSEPGWWNNNGREEEHVGGDLFLGERSGVEQVVQQVGFLLEDSTHDVLGFGGE</sequence>
<evidence type="ECO:0000313" key="2">
    <source>
        <dbReference type="Proteomes" id="UP000774326"/>
    </source>
</evidence>
<keyword evidence="2" id="KW-1185">Reference proteome</keyword>